<protein>
    <recommendedName>
        <fullName evidence="2">Mab-21-like HhH/H2TH-like domain-containing protein</fullName>
    </recommendedName>
</protein>
<gene>
    <name evidence="3" type="ORF">PHYEVI_LOCUS8774</name>
</gene>
<keyword evidence="4" id="KW-1185">Reference proteome</keyword>
<feature type="coiled-coil region" evidence="1">
    <location>
        <begin position="594"/>
        <end position="621"/>
    </location>
</feature>
<dbReference type="EMBL" id="OU900098">
    <property type="protein sequence ID" value="CAG9862460.1"/>
    <property type="molecule type" value="Genomic_DNA"/>
</dbReference>
<name>A0A9N9XSB7_PHYSR</name>
<evidence type="ECO:0000256" key="1">
    <source>
        <dbReference type="SAM" id="Coils"/>
    </source>
</evidence>
<dbReference type="PANTHER" id="PTHR10656">
    <property type="entry name" value="CELL FATE DETERMINING PROTEIN MAB21-RELATED"/>
    <property type="match status" value="1"/>
</dbReference>
<sequence>MGGCCSKEENVDPSCPRDSIIGTTLSDTQVASASKEDKMIVDELKFEFNGSPQTFLLDNLLMTTQFFENYRKDREHAVSTINKQEKDTNSTLLEKLNMGCIFPDYFLETVNDNLRYRPIHGPKKYVMEPLITKRMFIINYNIEVISDNDENVQYTSIDKPAVQVTIEESGRKGFVRLRQNHANQTVNNVITSNIYEPGPSGLQNPESEYDYALITEARTPKALEGTTGPESKESLPPTCFTAKKIKKPDYLIQEIIQEKNSEGDDYDLTEDDLFDYITYIDAKGFMNHFKSNMFPNSLGRLLGFTRDEIDLARTIPGKIFCNLTDADDQPLHCEVIPCVAIPWPTEQTYEFIWREDRPTITDKKAGKWYKWPTDQMIKEMCALECVVVPKGYWMKKGHYSDTAIEWEIAFPKAERYLEARMSHVQIRCFLFLLIIHKVFIHPKTQQHGLLVEHIRCHMYWECESNYRDWPEHRQGAKIVKVIENLCQRLSKSLLPDFFIKEKNHFKNIPMKYLHFAHRIFNDVLQNPVVYFISALRCIRYTSGKFYTPFEFKEFYRNMTETNNNNLKQINPNTITGPPNIRRVYRDPEMQWEHLNEVAKRKKALEMRNKKLNKQKEEDTKSIDSIDLEWSFEKELSMLKRNVILCQYIKFFIEIAKEITRFDGSENHSRLYLKQALYLTNLLEDNSGIYKEDAREFQRQIRLEQNAVTKSAVLRNSDVPPATPVRNSQQFDYSLTQQLKNNSVNWNNLHNNYTGNTVTNKVVRTSSVKVEKMSPLLNKHQSILAKRRSTFGVTKKSVVFANPD</sequence>
<keyword evidence="1" id="KW-0175">Coiled coil</keyword>
<proteinExistence type="predicted"/>
<dbReference type="AlphaFoldDB" id="A0A9N9XSB7"/>
<dbReference type="InterPro" id="IPR024810">
    <property type="entry name" value="MAB21L/cGLR"/>
</dbReference>
<organism evidence="3 4">
    <name type="scientific">Phyllotreta striolata</name>
    <name type="common">Striped flea beetle</name>
    <name type="synonym">Crioceris striolata</name>
    <dbReference type="NCBI Taxonomy" id="444603"/>
    <lineage>
        <taxon>Eukaryota</taxon>
        <taxon>Metazoa</taxon>
        <taxon>Ecdysozoa</taxon>
        <taxon>Arthropoda</taxon>
        <taxon>Hexapoda</taxon>
        <taxon>Insecta</taxon>
        <taxon>Pterygota</taxon>
        <taxon>Neoptera</taxon>
        <taxon>Endopterygota</taxon>
        <taxon>Coleoptera</taxon>
        <taxon>Polyphaga</taxon>
        <taxon>Cucujiformia</taxon>
        <taxon>Chrysomeloidea</taxon>
        <taxon>Chrysomelidae</taxon>
        <taxon>Galerucinae</taxon>
        <taxon>Alticini</taxon>
        <taxon>Phyllotreta</taxon>
    </lineage>
</organism>
<accession>A0A9N9XSB7</accession>
<dbReference type="Gene3D" id="1.10.1410.40">
    <property type="match status" value="1"/>
</dbReference>
<feature type="domain" description="Mab-21-like HhH/H2TH-like" evidence="2">
    <location>
        <begin position="444"/>
        <end position="516"/>
    </location>
</feature>
<reference evidence="3" key="1">
    <citation type="submission" date="2022-01" db="EMBL/GenBank/DDBJ databases">
        <authorList>
            <person name="King R."/>
        </authorList>
    </citation>
    <scope>NUCLEOTIDE SEQUENCE</scope>
</reference>
<dbReference type="SMART" id="SM01265">
    <property type="entry name" value="Mab-21"/>
    <property type="match status" value="1"/>
</dbReference>
<dbReference type="Proteomes" id="UP001153712">
    <property type="component" value="Chromosome 5"/>
</dbReference>
<evidence type="ECO:0000313" key="4">
    <source>
        <dbReference type="Proteomes" id="UP001153712"/>
    </source>
</evidence>
<dbReference type="PANTHER" id="PTHR10656:SF69">
    <property type="entry name" value="MAB-21-LIKE HHH_H2TH-LIKE DOMAIN-CONTAINING PROTEIN"/>
    <property type="match status" value="1"/>
</dbReference>
<dbReference type="OrthoDB" id="6112914at2759"/>
<evidence type="ECO:0000313" key="3">
    <source>
        <dbReference type="EMBL" id="CAG9862460.1"/>
    </source>
</evidence>
<dbReference type="InterPro" id="IPR046906">
    <property type="entry name" value="Mab-21_HhH/H2TH-like"/>
</dbReference>
<evidence type="ECO:0000259" key="2">
    <source>
        <dbReference type="Pfam" id="PF20266"/>
    </source>
</evidence>
<dbReference type="Pfam" id="PF20266">
    <property type="entry name" value="Mab-21_C"/>
    <property type="match status" value="1"/>
</dbReference>